<dbReference type="Pfam" id="PF13519">
    <property type="entry name" value="VWA_2"/>
    <property type="match status" value="1"/>
</dbReference>
<dbReference type="OrthoDB" id="5793213at2"/>
<organism evidence="3 4">
    <name type="scientific">Cupriavidus pauculus</name>
    <dbReference type="NCBI Taxonomy" id="82633"/>
    <lineage>
        <taxon>Bacteria</taxon>
        <taxon>Pseudomonadati</taxon>
        <taxon>Pseudomonadota</taxon>
        <taxon>Betaproteobacteria</taxon>
        <taxon>Burkholderiales</taxon>
        <taxon>Burkholderiaceae</taxon>
        <taxon>Cupriavidus</taxon>
    </lineage>
</organism>
<dbReference type="EMBL" id="CP044067">
    <property type="protein sequence ID" value="QET06043.1"/>
    <property type="molecule type" value="Genomic_DNA"/>
</dbReference>
<evidence type="ECO:0000313" key="3">
    <source>
        <dbReference type="EMBL" id="QET06043.1"/>
    </source>
</evidence>
<dbReference type="InterPro" id="IPR036465">
    <property type="entry name" value="vWFA_dom_sf"/>
</dbReference>
<protein>
    <submittedName>
        <fullName evidence="3">VWA domain-containing protein</fullName>
    </submittedName>
</protein>
<reference evidence="3 4" key="1">
    <citation type="submission" date="2019-09" db="EMBL/GenBank/DDBJ databases">
        <title>FDA dAtabase for Regulatory Grade micrObial Sequences (FDA-ARGOS): Supporting development and validation of Infectious Disease Dx tests.</title>
        <authorList>
            <person name="Sciortino C."/>
            <person name="Tallon L."/>
            <person name="Sadzewicz L."/>
            <person name="Vavikolanu K."/>
            <person name="Mehta A."/>
            <person name="Aluvathingal J."/>
            <person name="Nadendla S."/>
            <person name="Nandy P."/>
            <person name="Geyer C."/>
            <person name="Yan Y."/>
            <person name="Sichtig H."/>
        </authorList>
    </citation>
    <scope>NUCLEOTIDE SEQUENCE [LARGE SCALE GENOMIC DNA]</scope>
    <source>
        <strain evidence="3 4">FDAARGOS_664</strain>
    </source>
</reference>
<evidence type="ECO:0000259" key="2">
    <source>
        <dbReference type="PROSITE" id="PS50234"/>
    </source>
</evidence>
<feature type="domain" description="VWFA" evidence="2">
    <location>
        <begin position="98"/>
        <end position="206"/>
    </location>
</feature>
<dbReference type="PANTHER" id="PTHR35023:SF1">
    <property type="entry name" value="MG-PROTOPORPHYRIN IX CHELATASE"/>
    <property type="match status" value="1"/>
</dbReference>
<dbReference type="Gene3D" id="3.40.50.410">
    <property type="entry name" value="von Willebrand factor, type A domain"/>
    <property type="match status" value="1"/>
</dbReference>
<sequence length="247" mass="27136">MGRTATANGAGHPRSPRQTAEALRKATAKKSLGHRRDTPARQGGARWHAPRGGSARGLQPGTRVHWPRTLARKGRDALDASHLRYRDADARAGVLHCFALDCSGSMLQARQFAFAKGVLLRLLERAYQSRGDVALVCFAASRAEVRLQPSRARPWNESWLRPIRGGGGTPLTLGMARADQLLAGHARRAPAQQRLLWVLTDGRTNDAPPRPAWADHVVVVDMERHALPLGRCRLLAERWGAEYMPAP</sequence>
<evidence type="ECO:0000313" key="4">
    <source>
        <dbReference type="Proteomes" id="UP000322822"/>
    </source>
</evidence>
<dbReference type="SUPFAM" id="SSF53300">
    <property type="entry name" value="vWA-like"/>
    <property type="match status" value="1"/>
</dbReference>
<dbReference type="InterPro" id="IPR002035">
    <property type="entry name" value="VWF_A"/>
</dbReference>
<gene>
    <name evidence="3" type="ORF">FOB72_29405</name>
</gene>
<feature type="region of interest" description="Disordered" evidence="1">
    <location>
        <begin position="1"/>
        <end position="64"/>
    </location>
</feature>
<accession>A0A5P2HEV4</accession>
<dbReference type="Proteomes" id="UP000322822">
    <property type="component" value="Chromosome 2"/>
</dbReference>
<dbReference type="AlphaFoldDB" id="A0A5P2HEV4"/>
<dbReference type="PROSITE" id="PS50234">
    <property type="entry name" value="VWFA"/>
    <property type="match status" value="1"/>
</dbReference>
<dbReference type="PANTHER" id="PTHR35023">
    <property type="entry name" value="CHELATASE-RELATED"/>
    <property type="match status" value="1"/>
</dbReference>
<proteinExistence type="predicted"/>
<dbReference type="InterPro" id="IPR052989">
    <property type="entry name" value="Mg-chelatase_DI-like"/>
</dbReference>
<evidence type="ECO:0000256" key="1">
    <source>
        <dbReference type="SAM" id="MobiDB-lite"/>
    </source>
</evidence>
<name>A0A5P2HEV4_9BURK</name>